<accession>A0A6J7PPS2</accession>
<keyword evidence="2" id="KW-1003">Cell membrane</keyword>
<dbReference type="GO" id="GO:0005886">
    <property type="term" value="C:plasma membrane"/>
    <property type="evidence" value="ECO:0007669"/>
    <property type="project" value="UniProtKB-SubCell"/>
</dbReference>
<evidence type="ECO:0000259" key="9">
    <source>
        <dbReference type="Pfam" id="PF05425"/>
    </source>
</evidence>
<evidence type="ECO:0000256" key="7">
    <source>
        <dbReference type="SAM" id="MobiDB-lite"/>
    </source>
</evidence>
<keyword evidence="5 8" id="KW-1133">Transmembrane helix</keyword>
<keyword evidence="3 8" id="KW-0812">Transmembrane</keyword>
<dbReference type="Gene3D" id="2.60.40.1220">
    <property type="match status" value="1"/>
</dbReference>
<evidence type="ECO:0000256" key="3">
    <source>
        <dbReference type="ARBA" id="ARBA00022692"/>
    </source>
</evidence>
<gene>
    <name evidence="10" type="ORF">UFOPK4057_00699</name>
</gene>
<evidence type="ECO:0000256" key="1">
    <source>
        <dbReference type="ARBA" id="ARBA00004651"/>
    </source>
</evidence>
<dbReference type="InterPro" id="IPR008457">
    <property type="entry name" value="Cu-R_CopD_dom"/>
</dbReference>
<feature type="transmembrane region" description="Helical" evidence="8">
    <location>
        <begin position="23"/>
        <end position="44"/>
    </location>
</feature>
<comment type="subcellular location">
    <subcellularLocation>
        <location evidence="1">Cell membrane</location>
        <topology evidence="1">Multi-pass membrane protein</topology>
    </subcellularLocation>
</comment>
<feature type="compositionally biased region" description="Polar residues" evidence="7">
    <location>
        <begin position="159"/>
        <end position="169"/>
    </location>
</feature>
<feature type="transmembrane region" description="Helical" evidence="8">
    <location>
        <begin position="179"/>
        <end position="202"/>
    </location>
</feature>
<dbReference type="InterPro" id="IPR014755">
    <property type="entry name" value="Cu-Rt/internalin_Ig-like"/>
</dbReference>
<sequence length="639" mass="67446">MCEGETPPAVIPWLPFPYLMRRLPTFLLALIAFLAIGAGPASAAGDNTLASSSPTAGEVIDLAPTQIQLKFTLPLGGADAVGKMGLSLSCESQLVNLGPPALSADGVTVSAALTQAPPNGKCVVSWSLPDTSTGTFSFTAQTQATTTVPGTTPGGTDTSIPTEGETATSTPRVGGPLGLFRWIAFFFVAALFGGIVFIRLMWPEGVEYPITEKYFRQISILAFVSTYFVAAAMNAQEGSTGIGSSLSPTSWGPLFGTKEGNAIILRLVCIAVLGSLTWITERIFVPSLNAVVIGSLSITMLTYGFDRATGRAVIIGIVLAIAHMALISVWVGGIALIWRVVLHGPGDVDLVHALRTWSRSNTPLTIGIVLTGFAQVWRLDGLSLINSGHGRVVLLKILIVGALLFVSAVIRQFVMRGMQRANSLNEKVVYRLKRPVGLELSISIIVLALSSWMLSMRPPYILLRDRGPVVEYAIVQDLEGKDDFHVRLSITPGNVGANKVLVELFGPERIQNFTIKFTPENPNFPGYTLFVPITRPGGALTTEEAGMNFKAPGLWTATITGVTTTGDLEPLTTTFVIADGTTVTTLPQQGLKVGSTTTPPTTVPPTMAPTIAPTIAPTVPPTVAPTVPVAPVVTTLPPG</sequence>
<organism evidence="10">
    <name type="scientific">freshwater metagenome</name>
    <dbReference type="NCBI Taxonomy" id="449393"/>
    <lineage>
        <taxon>unclassified sequences</taxon>
        <taxon>metagenomes</taxon>
        <taxon>ecological metagenomes</taxon>
    </lineage>
</organism>
<dbReference type="GO" id="GO:0006825">
    <property type="term" value="P:copper ion transport"/>
    <property type="evidence" value="ECO:0007669"/>
    <property type="project" value="InterPro"/>
</dbReference>
<evidence type="ECO:0000256" key="8">
    <source>
        <dbReference type="SAM" id="Phobius"/>
    </source>
</evidence>
<feature type="transmembrane region" description="Helical" evidence="8">
    <location>
        <begin position="214"/>
        <end position="235"/>
    </location>
</feature>
<feature type="domain" description="Copper resistance protein D" evidence="9">
    <location>
        <begin position="352"/>
        <end position="452"/>
    </location>
</feature>
<evidence type="ECO:0000256" key="4">
    <source>
        <dbReference type="ARBA" id="ARBA00022729"/>
    </source>
</evidence>
<feature type="transmembrane region" description="Helical" evidence="8">
    <location>
        <begin position="312"/>
        <end position="338"/>
    </location>
</feature>
<reference evidence="10" key="1">
    <citation type="submission" date="2020-05" db="EMBL/GenBank/DDBJ databases">
        <authorList>
            <person name="Chiriac C."/>
            <person name="Salcher M."/>
            <person name="Ghai R."/>
            <person name="Kavagutti S V."/>
        </authorList>
    </citation>
    <scope>NUCLEOTIDE SEQUENCE</scope>
</reference>
<feature type="transmembrane region" description="Helical" evidence="8">
    <location>
        <begin position="263"/>
        <end position="280"/>
    </location>
</feature>
<keyword evidence="6 8" id="KW-0472">Membrane</keyword>
<evidence type="ECO:0000313" key="10">
    <source>
        <dbReference type="EMBL" id="CAB5007520.1"/>
    </source>
</evidence>
<evidence type="ECO:0000256" key="5">
    <source>
        <dbReference type="ARBA" id="ARBA00022989"/>
    </source>
</evidence>
<dbReference type="EMBL" id="CAFBPC010000143">
    <property type="protein sequence ID" value="CAB5007520.1"/>
    <property type="molecule type" value="Genomic_DNA"/>
</dbReference>
<proteinExistence type="predicted"/>
<feature type="transmembrane region" description="Helical" evidence="8">
    <location>
        <begin position="393"/>
        <end position="414"/>
    </location>
</feature>
<feature type="transmembrane region" description="Helical" evidence="8">
    <location>
        <begin position="286"/>
        <end position="305"/>
    </location>
</feature>
<dbReference type="Pfam" id="PF05425">
    <property type="entry name" value="CopD"/>
    <property type="match status" value="1"/>
</dbReference>
<evidence type="ECO:0000256" key="6">
    <source>
        <dbReference type="ARBA" id="ARBA00023136"/>
    </source>
</evidence>
<dbReference type="AlphaFoldDB" id="A0A6J7PPS2"/>
<protein>
    <submittedName>
        <fullName evidence="10">Unannotated protein</fullName>
    </submittedName>
</protein>
<feature type="region of interest" description="Disordered" evidence="7">
    <location>
        <begin position="145"/>
        <end position="169"/>
    </location>
</feature>
<feature type="transmembrane region" description="Helical" evidence="8">
    <location>
        <begin position="435"/>
        <end position="454"/>
    </location>
</feature>
<dbReference type="PANTHER" id="PTHR34820:SF4">
    <property type="entry name" value="INNER MEMBRANE PROTEIN YEBZ"/>
    <property type="match status" value="1"/>
</dbReference>
<dbReference type="InterPro" id="IPR032694">
    <property type="entry name" value="CopC/D"/>
</dbReference>
<keyword evidence="4" id="KW-0732">Signal</keyword>
<name>A0A6J7PPS2_9ZZZZ</name>
<dbReference type="PANTHER" id="PTHR34820">
    <property type="entry name" value="INNER MEMBRANE PROTEIN YEBZ"/>
    <property type="match status" value="1"/>
</dbReference>
<evidence type="ECO:0000256" key="2">
    <source>
        <dbReference type="ARBA" id="ARBA00022475"/>
    </source>
</evidence>
<feature type="compositionally biased region" description="Low complexity" evidence="7">
    <location>
        <begin position="145"/>
        <end position="158"/>
    </location>
</feature>